<gene>
    <name evidence="1" type="ORF">X841_07820</name>
</gene>
<comment type="caution">
    <text evidence="1">The sequence shown here is derived from an EMBL/GenBank/DDBJ whole genome shotgun (WGS) entry which is preliminary data.</text>
</comment>
<evidence type="ECO:0000313" key="1">
    <source>
        <dbReference type="EMBL" id="ETW88758.1"/>
    </source>
</evidence>
<dbReference type="HOGENOM" id="CLU_3085427_0_0_9"/>
<dbReference type="Proteomes" id="UP000024559">
    <property type="component" value="Chromosome"/>
</dbReference>
<proteinExistence type="predicted"/>
<name>A0A0E2Q1S2_STRTR</name>
<dbReference type="AlphaFoldDB" id="A0A0E2Q1S2"/>
<reference evidence="2" key="1">
    <citation type="submission" date="2013-12" db="EMBL/GenBank/DDBJ databases">
        <title>Genome sequences of Streptococcus thermophilus strains MTH17CL396 and M17PTZA496 isolated from Fontina cheese in Valle d'Aosta region (Italy).</title>
        <authorList>
            <person name="Treu L."/>
            <person name="Giacomini A."/>
            <person name="Corich V."/>
            <person name="Vendramin V."/>
            <person name="Bovo B."/>
        </authorList>
    </citation>
    <scope>NUCLEOTIDE SEQUENCE [LARGE SCALE GENOMIC DNA]</scope>
    <source>
        <strain evidence="2">M17PTZA496</strain>
    </source>
</reference>
<protein>
    <submittedName>
        <fullName evidence="1">Uncharacterized protein</fullName>
    </submittedName>
</protein>
<sequence>MARNLWIAYILSIPLKSFSKSRDRVANIKVHDKVVKARPGVTKFVMPVANQT</sequence>
<evidence type="ECO:0000313" key="2">
    <source>
        <dbReference type="Proteomes" id="UP000024559"/>
    </source>
</evidence>
<accession>A0A0E2Q1S2</accession>
<dbReference type="EMBL" id="AZJT01000058">
    <property type="protein sequence ID" value="ETW88758.1"/>
    <property type="molecule type" value="Genomic_DNA"/>
</dbReference>
<organism evidence="1 2">
    <name type="scientific">Streptococcus thermophilus M17PTZA496</name>
    <dbReference type="NCBI Taxonomy" id="1433289"/>
    <lineage>
        <taxon>Bacteria</taxon>
        <taxon>Bacillati</taxon>
        <taxon>Bacillota</taxon>
        <taxon>Bacilli</taxon>
        <taxon>Lactobacillales</taxon>
        <taxon>Streptococcaceae</taxon>
        <taxon>Streptococcus</taxon>
    </lineage>
</organism>